<gene>
    <name evidence="2" type="ORF">MM415A00409_0005</name>
</gene>
<dbReference type="AlphaFoldDB" id="A0A6M3KK04"/>
<reference evidence="2" key="1">
    <citation type="submission" date="2020-03" db="EMBL/GenBank/DDBJ databases">
        <title>The deep terrestrial virosphere.</title>
        <authorList>
            <person name="Holmfeldt K."/>
            <person name="Nilsson E."/>
            <person name="Simone D."/>
            <person name="Lopez-Fernandez M."/>
            <person name="Wu X."/>
            <person name="de Brujin I."/>
            <person name="Lundin D."/>
            <person name="Andersson A."/>
            <person name="Bertilsson S."/>
            <person name="Dopson M."/>
        </authorList>
    </citation>
    <scope>NUCLEOTIDE SEQUENCE</scope>
    <source>
        <strain evidence="2">MM415A00409</strain>
    </source>
</reference>
<protein>
    <submittedName>
        <fullName evidence="2">Uncharacterized protein</fullName>
    </submittedName>
</protein>
<keyword evidence="1" id="KW-0812">Transmembrane</keyword>
<keyword evidence="1" id="KW-1133">Transmembrane helix</keyword>
<accession>A0A6M3KK04</accession>
<evidence type="ECO:0000256" key="1">
    <source>
        <dbReference type="SAM" id="Phobius"/>
    </source>
</evidence>
<proteinExistence type="predicted"/>
<sequence>MGTFKGQELLFLLFITAMIAYALFDHYTRTNELYRILGGF</sequence>
<name>A0A6M3KK04_9ZZZZ</name>
<dbReference type="EMBL" id="MT142486">
    <property type="protein sequence ID" value="QJA82379.1"/>
    <property type="molecule type" value="Genomic_DNA"/>
</dbReference>
<keyword evidence="1" id="KW-0472">Membrane</keyword>
<evidence type="ECO:0000313" key="2">
    <source>
        <dbReference type="EMBL" id="QJA82379.1"/>
    </source>
</evidence>
<organism evidence="2">
    <name type="scientific">viral metagenome</name>
    <dbReference type="NCBI Taxonomy" id="1070528"/>
    <lineage>
        <taxon>unclassified sequences</taxon>
        <taxon>metagenomes</taxon>
        <taxon>organismal metagenomes</taxon>
    </lineage>
</organism>
<feature type="transmembrane region" description="Helical" evidence="1">
    <location>
        <begin position="6"/>
        <end position="24"/>
    </location>
</feature>